<gene>
    <name evidence="1" type="ORF">AZOBR_p350064</name>
</gene>
<sequence>MAFLHQIGLARHDWNRTDGRSRLSRAGFGRDRGRNYLLLSFGTAPAMADPPAGRSP</sequence>
<dbReference type="AlphaFoldDB" id="A0A9P1K041"/>
<accession>A0A9P1K041</accession>
<dbReference type="KEGG" id="abs:AZOBR_p350064"/>
<proteinExistence type="predicted"/>
<name>A0A9P1K041_9PROT</name>
<dbReference type="Proteomes" id="UP000007319">
    <property type="component" value="Plasmid AZOBR_p3"/>
</dbReference>
<evidence type="ECO:0000313" key="1">
    <source>
        <dbReference type="EMBL" id="CCD03048.1"/>
    </source>
</evidence>
<organism evidence="1 2">
    <name type="scientific">Azospirillum baldaniorum</name>
    <dbReference type="NCBI Taxonomy" id="1064539"/>
    <lineage>
        <taxon>Bacteria</taxon>
        <taxon>Pseudomonadati</taxon>
        <taxon>Pseudomonadota</taxon>
        <taxon>Alphaproteobacteria</taxon>
        <taxon>Rhodospirillales</taxon>
        <taxon>Azospirillaceae</taxon>
        <taxon>Azospirillum</taxon>
    </lineage>
</organism>
<dbReference type="EMBL" id="HE577330">
    <property type="protein sequence ID" value="CCD03048.1"/>
    <property type="molecule type" value="Genomic_DNA"/>
</dbReference>
<geneLocation type="plasmid" evidence="1 2">
    <name>AZOBR_p3</name>
</geneLocation>
<keyword evidence="1" id="KW-0614">Plasmid</keyword>
<evidence type="ECO:0000313" key="2">
    <source>
        <dbReference type="Proteomes" id="UP000007319"/>
    </source>
</evidence>
<reference evidence="1 2" key="1">
    <citation type="journal article" date="2011" name="PLoS Genet.">
        <title>Azospirillum genomes reveal transition of bacteria from aquatic to terrestrial environments.</title>
        <authorList>
            <person name="Wisniewski-Dye F."/>
            <person name="Borziak K."/>
            <person name="Khalsa-Moyers G."/>
            <person name="Alexandre G."/>
            <person name="Sukharnikov L.O."/>
            <person name="Wuichet K."/>
            <person name="Hurst G.B."/>
            <person name="McDonald W.H."/>
            <person name="Robertson J.S."/>
            <person name="Barbe V."/>
            <person name="Calteau A."/>
            <person name="Rouy Z."/>
            <person name="Mangenot S."/>
            <person name="Prigent-Combaret C."/>
            <person name="Normand P."/>
            <person name="Boyer M."/>
            <person name="Siguier P."/>
            <person name="Dessaux Y."/>
            <person name="Elmerich C."/>
            <person name="Condemine G."/>
            <person name="Krishnen G."/>
            <person name="Kennedy I."/>
            <person name="Paterson A.H."/>
            <person name="Gonzalez V."/>
            <person name="Mavingui P."/>
            <person name="Zhulin I.B."/>
        </authorList>
    </citation>
    <scope>NUCLEOTIDE SEQUENCE [LARGE SCALE GENOMIC DNA]</scope>
    <source>
        <strain evidence="1 2">Sp245</strain>
    </source>
</reference>
<protein>
    <submittedName>
        <fullName evidence="1">Uncharacterized protein</fullName>
    </submittedName>
</protein>
<keyword evidence="2" id="KW-1185">Reference proteome</keyword>